<proteinExistence type="predicted"/>
<organism evidence="2 3">
    <name type="scientific">Vespula maculifrons</name>
    <name type="common">Eastern yellow jacket</name>
    <name type="synonym">Wasp</name>
    <dbReference type="NCBI Taxonomy" id="7453"/>
    <lineage>
        <taxon>Eukaryota</taxon>
        <taxon>Metazoa</taxon>
        <taxon>Ecdysozoa</taxon>
        <taxon>Arthropoda</taxon>
        <taxon>Hexapoda</taxon>
        <taxon>Insecta</taxon>
        <taxon>Pterygota</taxon>
        <taxon>Neoptera</taxon>
        <taxon>Endopterygota</taxon>
        <taxon>Hymenoptera</taxon>
        <taxon>Apocrita</taxon>
        <taxon>Aculeata</taxon>
        <taxon>Vespoidea</taxon>
        <taxon>Vespidae</taxon>
        <taxon>Vespinae</taxon>
        <taxon>Vespula</taxon>
    </lineage>
</organism>
<feature type="compositionally biased region" description="Basic residues" evidence="1">
    <location>
        <begin position="32"/>
        <end position="45"/>
    </location>
</feature>
<sequence>MEASFLRKGKVLERNSFIKDYVNKKSVIKRRLQAKEKTKKQKKRTKFESEKKKKRAMNEKHSSALVFSTFGGKLRQNSTPNQCGRSAENGVEATTYQNKTRTANVIDL</sequence>
<accession>A0ABD2AJ24</accession>
<name>A0ABD2AJ24_VESMC</name>
<evidence type="ECO:0000313" key="2">
    <source>
        <dbReference type="EMBL" id="KAL2719830.1"/>
    </source>
</evidence>
<comment type="caution">
    <text evidence="2">The sequence shown here is derived from an EMBL/GenBank/DDBJ whole genome shotgun (WGS) entry which is preliminary data.</text>
</comment>
<dbReference type="EMBL" id="JAYRBN010000119">
    <property type="protein sequence ID" value="KAL2719830.1"/>
    <property type="molecule type" value="Genomic_DNA"/>
</dbReference>
<protein>
    <submittedName>
        <fullName evidence="2">Uncharacterized protein</fullName>
    </submittedName>
</protein>
<evidence type="ECO:0000313" key="3">
    <source>
        <dbReference type="Proteomes" id="UP001607303"/>
    </source>
</evidence>
<reference evidence="2 3" key="1">
    <citation type="journal article" date="2024" name="Ann. Entomol. Soc. Am.">
        <title>Genomic analyses of the southern and eastern yellowjacket wasps (Hymenoptera: Vespidae) reveal evolutionary signatures of social life.</title>
        <authorList>
            <person name="Catto M.A."/>
            <person name="Caine P.B."/>
            <person name="Orr S.E."/>
            <person name="Hunt B.G."/>
            <person name="Goodisman M.A.D."/>
        </authorList>
    </citation>
    <scope>NUCLEOTIDE SEQUENCE [LARGE SCALE GENOMIC DNA]</scope>
    <source>
        <strain evidence="2">232</strain>
        <tissue evidence="2">Head and thorax</tissue>
    </source>
</reference>
<dbReference type="AlphaFoldDB" id="A0ABD2AJ24"/>
<evidence type="ECO:0000256" key="1">
    <source>
        <dbReference type="SAM" id="MobiDB-lite"/>
    </source>
</evidence>
<dbReference type="Proteomes" id="UP001607303">
    <property type="component" value="Unassembled WGS sequence"/>
</dbReference>
<gene>
    <name evidence="2" type="ORF">V1477_021324</name>
</gene>
<keyword evidence="3" id="KW-1185">Reference proteome</keyword>
<feature type="compositionally biased region" description="Basic and acidic residues" evidence="1">
    <location>
        <begin position="46"/>
        <end position="62"/>
    </location>
</feature>
<feature type="region of interest" description="Disordered" evidence="1">
    <location>
        <begin position="32"/>
        <end position="62"/>
    </location>
</feature>